<comment type="caution">
    <text evidence="1">The sequence shown here is derived from an EMBL/GenBank/DDBJ whole genome shotgun (WGS) entry which is preliminary data.</text>
</comment>
<protein>
    <submittedName>
        <fullName evidence="1">Uncharacterized protein</fullName>
    </submittedName>
</protein>
<keyword evidence="2" id="KW-1185">Reference proteome</keyword>
<gene>
    <name evidence="1" type="ORF">GQN54_08725</name>
</gene>
<evidence type="ECO:0000313" key="1">
    <source>
        <dbReference type="EMBL" id="NBG66202.1"/>
    </source>
</evidence>
<proteinExistence type="predicted"/>
<evidence type="ECO:0000313" key="2">
    <source>
        <dbReference type="Proteomes" id="UP000470771"/>
    </source>
</evidence>
<dbReference type="Proteomes" id="UP000470771">
    <property type="component" value="Unassembled WGS sequence"/>
</dbReference>
<dbReference type="RefSeq" id="WP_160633163.1">
    <property type="nucleotide sequence ID" value="NZ_WWNE01000007.1"/>
</dbReference>
<reference evidence="1 2" key="1">
    <citation type="submission" date="2019-12" db="EMBL/GenBank/DDBJ databases">
        <authorList>
            <person name="Zhao J."/>
        </authorList>
    </citation>
    <scope>NUCLEOTIDE SEQUENCE [LARGE SCALE GENOMIC DNA]</scope>
    <source>
        <strain evidence="1 2">S-15</strain>
    </source>
</reference>
<dbReference type="AlphaFoldDB" id="A0A6N9NK06"/>
<name>A0A6N9NK06_9FLAO</name>
<organism evidence="1 2">
    <name type="scientific">Acidiluteibacter ferrifornacis</name>
    <dbReference type="NCBI Taxonomy" id="2692424"/>
    <lineage>
        <taxon>Bacteria</taxon>
        <taxon>Pseudomonadati</taxon>
        <taxon>Bacteroidota</taxon>
        <taxon>Flavobacteriia</taxon>
        <taxon>Flavobacteriales</taxon>
        <taxon>Cryomorphaceae</taxon>
        <taxon>Acidiluteibacter</taxon>
    </lineage>
</organism>
<sequence>MPTNKKVGFYLANINTEQFAILIKELENVPELSLNIDINFGIDANTNMIGCFVNINYLQNGQVAMVIEVKCEFQIEQEAWASFIKPGKKFKVSKGFLQHLAIISVGTTRGILHAKTEKTEYNHYPLPTINVSEKLKTDQVFDLD</sequence>
<dbReference type="EMBL" id="WWNE01000007">
    <property type="protein sequence ID" value="NBG66202.1"/>
    <property type="molecule type" value="Genomic_DNA"/>
</dbReference>
<accession>A0A6N9NK06</accession>